<dbReference type="EMBL" id="CM035421">
    <property type="protein sequence ID" value="KAH7387353.1"/>
    <property type="molecule type" value="Genomic_DNA"/>
</dbReference>
<evidence type="ECO:0000313" key="3">
    <source>
        <dbReference type="Proteomes" id="UP000825935"/>
    </source>
</evidence>
<comment type="similarity">
    <text evidence="1">Belongs to the 'GDSL' lipolytic enzyme family.</text>
</comment>
<reference evidence="2" key="1">
    <citation type="submission" date="2021-08" db="EMBL/GenBank/DDBJ databases">
        <title>WGS assembly of Ceratopteris richardii.</title>
        <authorList>
            <person name="Marchant D.B."/>
            <person name="Chen G."/>
            <person name="Jenkins J."/>
            <person name="Shu S."/>
            <person name="Leebens-Mack J."/>
            <person name="Grimwood J."/>
            <person name="Schmutz J."/>
            <person name="Soltis P."/>
            <person name="Soltis D."/>
            <person name="Chen Z.-H."/>
        </authorList>
    </citation>
    <scope>NUCLEOTIDE SEQUENCE</scope>
    <source>
        <strain evidence="2">Whitten #5841</strain>
        <tissue evidence="2">Leaf</tissue>
    </source>
</reference>
<dbReference type="PANTHER" id="PTHR22835">
    <property type="entry name" value="ZINC FINGER FYVE DOMAIN CONTAINING PROTEIN"/>
    <property type="match status" value="1"/>
</dbReference>
<keyword evidence="3" id="KW-1185">Reference proteome</keyword>
<comment type="caution">
    <text evidence="2">The sequence shown here is derived from an EMBL/GenBank/DDBJ whole genome shotgun (WGS) entry which is preliminary data.</text>
</comment>
<accession>A0A8T2T027</accession>
<dbReference type="Gene3D" id="3.40.50.1110">
    <property type="entry name" value="SGNH hydrolase"/>
    <property type="match status" value="1"/>
</dbReference>
<evidence type="ECO:0008006" key="4">
    <source>
        <dbReference type="Google" id="ProtNLM"/>
    </source>
</evidence>
<evidence type="ECO:0000313" key="2">
    <source>
        <dbReference type="EMBL" id="KAH7387353.1"/>
    </source>
</evidence>
<dbReference type="OrthoDB" id="1600564at2759"/>
<dbReference type="InterPro" id="IPR036514">
    <property type="entry name" value="SGNH_hydro_sf"/>
</dbReference>
<dbReference type="OMA" id="NEECVWL"/>
<dbReference type="InterPro" id="IPR001087">
    <property type="entry name" value="GDSL"/>
</dbReference>
<sequence length="355" mass="39565">MPIEMFLLQIAYLLSSRSGIQRSSAGCFPSLFAFGDSKTDTGNKQAYFPYESRSERLPYGSTFFGRPSDRFCDGRLTIDFQGQAYGLPLLSPYARGLGFNFQHGANFAISGSGCFLAIAPNNMCLPLTLPLWKLTVFPYTNCITNEECVWLYVISIGENDYRNGILNMGLTSKEIKSEMAPKVVNITYSTVKALYNEGTRKFLVVGIAADGCIPKLLTLVSHEDPEGLDELGCLVSMNDYVQYHNILLFKAVKRLRTELSDAQISFGDFFGANVDIFVNAHKYGEVDGTEVTTSSCDNPYEYINWDGIHLTACFYEFIALAFLHGYFVDEPLILPSSCSRNFSSFTSGFLFLYSS</sequence>
<dbReference type="PANTHER" id="PTHR22835:SF659">
    <property type="entry name" value="GDSL LIPASE_ACYLHYDROLASE, PUTATIVE (AFU_ORTHOLOGUE AFUA_2G00510)-RELATED"/>
    <property type="match status" value="1"/>
</dbReference>
<dbReference type="AlphaFoldDB" id="A0A8T2T027"/>
<protein>
    <recommendedName>
        <fullName evidence="4">GDSL esterase/lipase</fullName>
    </recommendedName>
</protein>
<name>A0A8T2T027_CERRI</name>
<proteinExistence type="inferred from homology"/>
<dbReference type="GO" id="GO:0016788">
    <property type="term" value="F:hydrolase activity, acting on ester bonds"/>
    <property type="evidence" value="ECO:0007669"/>
    <property type="project" value="InterPro"/>
</dbReference>
<gene>
    <name evidence="2" type="ORF">KP509_16G018900</name>
</gene>
<dbReference type="Pfam" id="PF00657">
    <property type="entry name" value="Lipase_GDSL"/>
    <property type="match status" value="1"/>
</dbReference>
<evidence type="ECO:0000256" key="1">
    <source>
        <dbReference type="ARBA" id="ARBA00008668"/>
    </source>
</evidence>
<dbReference type="Proteomes" id="UP000825935">
    <property type="component" value="Chromosome 16"/>
</dbReference>
<organism evidence="2 3">
    <name type="scientific">Ceratopteris richardii</name>
    <name type="common">Triangle waterfern</name>
    <dbReference type="NCBI Taxonomy" id="49495"/>
    <lineage>
        <taxon>Eukaryota</taxon>
        <taxon>Viridiplantae</taxon>
        <taxon>Streptophyta</taxon>
        <taxon>Embryophyta</taxon>
        <taxon>Tracheophyta</taxon>
        <taxon>Polypodiopsida</taxon>
        <taxon>Polypodiidae</taxon>
        <taxon>Polypodiales</taxon>
        <taxon>Pteridineae</taxon>
        <taxon>Pteridaceae</taxon>
        <taxon>Parkerioideae</taxon>
        <taxon>Ceratopteris</taxon>
    </lineage>
</organism>